<keyword evidence="14" id="KW-1185">Reference proteome</keyword>
<dbReference type="GO" id="GO:0002504">
    <property type="term" value="P:antigen processing and presentation of peptide or polysaccharide antigen via MHC class II"/>
    <property type="evidence" value="ECO:0007669"/>
    <property type="project" value="UniProtKB-KW"/>
</dbReference>
<dbReference type="InterPro" id="IPR050160">
    <property type="entry name" value="MHC/Immunoglobulin"/>
</dbReference>
<comment type="similarity">
    <text evidence="2">Belongs to the MHC class II family.</text>
</comment>
<keyword evidence="8" id="KW-0472">Membrane</keyword>
<evidence type="ECO:0000256" key="6">
    <source>
        <dbReference type="ARBA" id="ARBA00022989"/>
    </source>
</evidence>
<evidence type="ECO:0000256" key="1">
    <source>
        <dbReference type="ARBA" id="ARBA00004479"/>
    </source>
</evidence>
<evidence type="ECO:0000256" key="11">
    <source>
        <dbReference type="ARBA" id="ARBA00023182"/>
    </source>
</evidence>
<gene>
    <name evidence="15" type="primary">LOC112818136</name>
</gene>
<evidence type="ECO:0000256" key="3">
    <source>
        <dbReference type="ARBA" id="ARBA00022692"/>
    </source>
</evidence>
<dbReference type="InterPro" id="IPR001003">
    <property type="entry name" value="MHC_II_a_N"/>
</dbReference>
<evidence type="ECO:0000256" key="9">
    <source>
        <dbReference type="ARBA" id="ARBA00023157"/>
    </source>
</evidence>
<feature type="domain" description="MHC class II alpha chain N-terminal" evidence="13">
    <location>
        <begin position="30"/>
        <end position="109"/>
    </location>
</feature>
<proteinExistence type="inferred from homology"/>
<evidence type="ECO:0000256" key="10">
    <source>
        <dbReference type="ARBA" id="ARBA00023180"/>
    </source>
</evidence>
<dbReference type="Gene3D" id="3.10.320.10">
    <property type="entry name" value="Class II Histocompatibility Antigen, M Beta Chain, Chain B, domain 1"/>
    <property type="match status" value="1"/>
</dbReference>
<evidence type="ECO:0000259" key="13">
    <source>
        <dbReference type="SMART" id="SM00920"/>
    </source>
</evidence>
<keyword evidence="7" id="KW-1064">Adaptive immunity</keyword>
<dbReference type="InterPro" id="IPR014745">
    <property type="entry name" value="MHC_II_a/b_N"/>
</dbReference>
<sequence>MAISGAPVLGFFIMALLMGPQESWAIKEDHVIIQAEFYLTPDPSGEFMFDFDGDEIFHVDMEKKETVWRLEEFGRFASFEAQGALANIAVDKANLDIMIKRSNHTPNTNGTCCTPRHGNHNFEVDASACCVTLL</sequence>
<dbReference type="Proteomes" id="UP000286641">
    <property type="component" value="Unplaced"/>
</dbReference>
<evidence type="ECO:0000256" key="4">
    <source>
        <dbReference type="ARBA" id="ARBA00022729"/>
    </source>
</evidence>
<evidence type="ECO:0000256" key="5">
    <source>
        <dbReference type="ARBA" id="ARBA00022859"/>
    </source>
</evidence>
<accession>A0A3Q7NHX0</accession>
<evidence type="ECO:0000256" key="12">
    <source>
        <dbReference type="SAM" id="SignalP"/>
    </source>
</evidence>
<name>A0A3Q7NHX0_CALUR</name>
<dbReference type="InParanoid" id="A0A3Q7NHX0"/>
<evidence type="ECO:0000313" key="15">
    <source>
        <dbReference type="RefSeq" id="XP_025721138.1"/>
    </source>
</evidence>
<keyword evidence="4 12" id="KW-0732">Signal</keyword>
<dbReference type="GO" id="GO:0002250">
    <property type="term" value="P:adaptive immune response"/>
    <property type="evidence" value="ECO:0007669"/>
    <property type="project" value="UniProtKB-KW"/>
</dbReference>
<evidence type="ECO:0000256" key="8">
    <source>
        <dbReference type="ARBA" id="ARBA00023136"/>
    </source>
</evidence>
<keyword evidence="3" id="KW-0812">Transmembrane</keyword>
<organism evidence="14 15">
    <name type="scientific">Callorhinus ursinus</name>
    <name type="common">Northern fur seal</name>
    <dbReference type="NCBI Taxonomy" id="34884"/>
    <lineage>
        <taxon>Eukaryota</taxon>
        <taxon>Metazoa</taxon>
        <taxon>Chordata</taxon>
        <taxon>Craniata</taxon>
        <taxon>Vertebrata</taxon>
        <taxon>Euteleostomi</taxon>
        <taxon>Mammalia</taxon>
        <taxon>Eutheria</taxon>
        <taxon>Laurasiatheria</taxon>
        <taxon>Carnivora</taxon>
        <taxon>Caniformia</taxon>
        <taxon>Pinnipedia</taxon>
        <taxon>Otariidae</taxon>
        <taxon>Callorhinus</taxon>
    </lineage>
</organism>
<dbReference type="SMART" id="SM00920">
    <property type="entry name" value="MHC_II_alpha"/>
    <property type="match status" value="1"/>
</dbReference>
<evidence type="ECO:0000313" key="14">
    <source>
        <dbReference type="Proteomes" id="UP000286641"/>
    </source>
</evidence>
<keyword evidence="11" id="KW-0491">MHC II</keyword>
<protein>
    <submittedName>
        <fullName evidence="15">HLA class II histocompatibility antigen, DR alpha chain-like</fullName>
    </submittedName>
</protein>
<keyword evidence="9" id="KW-1015">Disulfide bond</keyword>
<keyword evidence="6" id="KW-1133">Transmembrane helix</keyword>
<dbReference type="Pfam" id="PF00993">
    <property type="entry name" value="MHC_II_alpha"/>
    <property type="match status" value="1"/>
</dbReference>
<dbReference type="RefSeq" id="XP_025721138.1">
    <property type="nucleotide sequence ID" value="XM_025865353.1"/>
</dbReference>
<dbReference type="FunFam" id="3.10.320.10:FF:000002">
    <property type="entry name" value="HLA class II histocompatibility antigen, DR alpha chain"/>
    <property type="match status" value="1"/>
</dbReference>
<feature type="signal peptide" evidence="12">
    <location>
        <begin position="1"/>
        <end position="25"/>
    </location>
</feature>
<reference key="1">
    <citation type="submission" date="2019-01" db="UniProtKB">
        <authorList>
            <consortium name="RefSeq"/>
        </authorList>
    </citation>
    <scope>IDENTIFICATION</scope>
</reference>
<evidence type="ECO:0000256" key="7">
    <source>
        <dbReference type="ARBA" id="ARBA00023130"/>
    </source>
</evidence>
<feature type="chain" id="PRO_5018641291" evidence="12">
    <location>
        <begin position="26"/>
        <end position="134"/>
    </location>
</feature>
<keyword evidence="10" id="KW-0325">Glycoprotein</keyword>
<dbReference type="AlphaFoldDB" id="A0A3Q7NHX0"/>
<dbReference type="GO" id="GO:0042613">
    <property type="term" value="C:MHC class II protein complex"/>
    <property type="evidence" value="ECO:0007669"/>
    <property type="project" value="UniProtKB-KW"/>
</dbReference>
<dbReference type="SUPFAM" id="SSF54452">
    <property type="entry name" value="MHC antigen-recognition domain"/>
    <property type="match status" value="1"/>
</dbReference>
<dbReference type="PANTHER" id="PTHR19944:SF86">
    <property type="entry name" value="HLA CLASS II HISTOCOMPATIBILITY ANTIGEN, DR ALPHA CHAIN"/>
    <property type="match status" value="1"/>
</dbReference>
<evidence type="ECO:0000256" key="2">
    <source>
        <dbReference type="ARBA" id="ARBA00007394"/>
    </source>
</evidence>
<keyword evidence="5" id="KW-0391">Immunity</keyword>
<dbReference type="InterPro" id="IPR011162">
    <property type="entry name" value="MHC_I/II-like_Ag-recog"/>
</dbReference>
<reference evidence="15" key="2">
    <citation type="submission" date="2025-08" db="UniProtKB">
        <authorList>
            <consortium name="RefSeq"/>
        </authorList>
    </citation>
    <scope>IDENTIFICATION</scope>
    <source>
        <tissue evidence="15">Blood</tissue>
    </source>
</reference>
<dbReference type="PANTHER" id="PTHR19944">
    <property type="entry name" value="MHC CLASS II-RELATED"/>
    <property type="match status" value="1"/>
</dbReference>
<comment type="subcellular location">
    <subcellularLocation>
        <location evidence="1">Membrane</location>
        <topology evidence="1">Single-pass type I membrane protein</topology>
    </subcellularLocation>
</comment>